<dbReference type="InterPro" id="IPR013096">
    <property type="entry name" value="Cupin_2"/>
</dbReference>
<dbReference type="PANTHER" id="PTHR43346">
    <property type="entry name" value="LIGAND BINDING DOMAIN PROTEIN, PUTATIVE (AFU_ORTHOLOGUE AFUA_6G14370)-RELATED"/>
    <property type="match status" value="1"/>
</dbReference>
<dbReference type="EMBL" id="JAGIZA010000009">
    <property type="protein sequence ID" value="MBP0494138.1"/>
    <property type="molecule type" value="Genomic_DNA"/>
</dbReference>
<proteinExistence type="predicted"/>
<dbReference type="Proteomes" id="UP000677537">
    <property type="component" value="Unassembled WGS sequence"/>
</dbReference>
<evidence type="ECO:0000259" key="1">
    <source>
        <dbReference type="Pfam" id="PF07883"/>
    </source>
</evidence>
<dbReference type="InterPro" id="IPR014710">
    <property type="entry name" value="RmlC-like_jellyroll"/>
</dbReference>
<evidence type="ECO:0000313" key="3">
    <source>
        <dbReference type="Proteomes" id="UP000677537"/>
    </source>
</evidence>
<organism evidence="2 3">
    <name type="scientific">Roseomonas indoligenes</name>
    <dbReference type="NCBI Taxonomy" id="2820811"/>
    <lineage>
        <taxon>Bacteria</taxon>
        <taxon>Pseudomonadati</taxon>
        <taxon>Pseudomonadota</taxon>
        <taxon>Alphaproteobacteria</taxon>
        <taxon>Acetobacterales</taxon>
        <taxon>Roseomonadaceae</taxon>
        <taxon>Roseomonas</taxon>
    </lineage>
</organism>
<reference evidence="2" key="1">
    <citation type="submission" date="2021-03" db="EMBL/GenBank/DDBJ databases">
        <authorList>
            <person name="So Y."/>
        </authorList>
    </citation>
    <scope>NUCLEOTIDE SEQUENCE</scope>
    <source>
        <strain evidence="2">SG15</strain>
    </source>
</reference>
<feature type="domain" description="Cupin type-2" evidence="1">
    <location>
        <begin position="54"/>
        <end position="121"/>
    </location>
</feature>
<comment type="caution">
    <text evidence="2">The sequence shown here is derived from an EMBL/GenBank/DDBJ whole genome shotgun (WGS) entry which is preliminary data.</text>
</comment>
<dbReference type="InterPro" id="IPR052538">
    <property type="entry name" value="Flavonoid_dioxygenase-like"/>
</dbReference>
<dbReference type="SUPFAM" id="SSF51182">
    <property type="entry name" value="RmlC-like cupins"/>
    <property type="match status" value="1"/>
</dbReference>
<keyword evidence="3" id="KW-1185">Reference proteome</keyword>
<dbReference type="RefSeq" id="WP_209374892.1">
    <property type="nucleotide sequence ID" value="NZ_JAGIZA010000009.1"/>
</dbReference>
<accession>A0A940MYS8</accession>
<sequence length="140" mass="15157">MPEAPIPAAEARRFFLRAEDVTPYSPANHTGTSNRRVIAPETVGATQMEVLIGTIERGNGALPHAHPTLEQTCYFMEGRARVEVGGETRDVGPGDFCFFPIGVEHVVTVTSEEPLKLMVIYAPPYGEDPAKVTRRAGGHA</sequence>
<protein>
    <submittedName>
        <fullName evidence="2">Cupin domain-containing protein</fullName>
    </submittedName>
</protein>
<dbReference type="AlphaFoldDB" id="A0A940MYS8"/>
<name>A0A940MYS8_9PROT</name>
<dbReference type="Gene3D" id="2.60.120.10">
    <property type="entry name" value="Jelly Rolls"/>
    <property type="match status" value="1"/>
</dbReference>
<gene>
    <name evidence="2" type="ORF">J5Y10_15235</name>
</gene>
<dbReference type="PANTHER" id="PTHR43346:SF1">
    <property type="entry name" value="QUERCETIN 2,3-DIOXYGENASE-RELATED"/>
    <property type="match status" value="1"/>
</dbReference>
<dbReference type="Pfam" id="PF07883">
    <property type="entry name" value="Cupin_2"/>
    <property type="match status" value="1"/>
</dbReference>
<dbReference type="InterPro" id="IPR011051">
    <property type="entry name" value="RmlC_Cupin_sf"/>
</dbReference>
<evidence type="ECO:0000313" key="2">
    <source>
        <dbReference type="EMBL" id="MBP0494138.1"/>
    </source>
</evidence>